<dbReference type="OrthoDB" id="5959719at2"/>
<dbReference type="Proteomes" id="UP000033651">
    <property type="component" value="Unassembled WGS sequence"/>
</dbReference>
<dbReference type="RefSeq" id="WP_045830428.1">
    <property type="nucleotide sequence ID" value="NZ_JZRB01000032.1"/>
</dbReference>
<proteinExistence type="predicted"/>
<name>A0A0F3KGZ3_9GAMM</name>
<dbReference type="PATRIC" id="fig|345309.4.peg.2611"/>
<sequence length="630" mass="68569">MPPLDFAMANGDGLGRSAVIDDGGEAFVVRAGPWRSYKPGDEVTLTLQGFDTVVATGVYDETADERSICLRIPFSHFAHRVDGDYTAVLELRRGGALVSSARRDVTIKLSTPGEPPVKTSLPYGSSDLCAATVEGEIYAGASVAHVVVPPYSHMSPGDRITVAWGRRFIAFPPVTMAQVGLPLVTAIDDPLRDCNGMQELRLTWQVHDVVGNWSGWAPPAYVSLPYVTADAPTPWMENTVDDGGAVYDIRALKMPKAFARAEGHTALGTERMTLHWEGITGQGKFEEWISRPMAVRRDGATIDFDMPTWLLRNAIGGCGYIHYQIHRHPTPPRRSARRIIEVPGEPAPLPPPSISQAMGAVLDPYHARGGASVYVPAWPGVGPADECHLVWLGTTADGQPTIYREVATGREAPPSGELIFPVPAREVGRLDKGHVRVCYRVRTFADVEHPGGVRRECVHTLDSEWLELRVQLTQSMPRMVTDDLNGLPFHAFDCLERPSLMFRALQGVWCVRGGRDGIEPFHGGTFLACPDDSAALHIDFEQPCESVRFGYGASGPGGAGSLLRVDALNARAEVIGESVFTVPTAGLPGLWVQLKAEDFGERIAAIVVRKATNGLFRRVTAQLDNFTLTW</sequence>
<keyword evidence="2" id="KW-1185">Reference proteome</keyword>
<protein>
    <submittedName>
        <fullName evidence="1">Uncharacterized protein</fullName>
    </submittedName>
</protein>
<evidence type="ECO:0000313" key="2">
    <source>
        <dbReference type="Proteomes" id="UP000033651"/>
    </source>
</evidence>
<comment type="caution">
    <text evidence="1">The sequence shown here is derived from an EMBL/GenBank/DDBJ whole genome shotgun (WGS) entry which is preliminary data.</text>
</comment>
<reference evidence="1 2" key="1">
    <citation type="submission" date="2015-03" db="EMBL/GenBank/DDBJ databases">
        <title>Draft genome sequence of Luteibacter yeojuensis strain SU11.</title>
        <authorList>
            <person name="Sulaiman J."/>
            <person name="Priya K."/>
            <person name="Chan K.-G."/>
        </authorList>
    </citation>
    <scope>NUCLEOTIDE SEQUENCE [LARGE SCALE GENOMIC DNA]</scope>
    <source>
        <strain evidence="1 2">SU11</strain>
    </source>
</reference>
<dbReference type="AlphaFoldDB" id="A0A0F3KGZ3"/>
<dbReference type="EMBL" id="JZRB01000032">
    <property type="protein sequence ID" value="KJV30421.1"/>
    <property type="molecule type" value="Genomic_DNA"/>
</dbReference>
<gene>
    <name evidence="1" type="ORF">VI08_15035</name>
</gene>
<accession>A0A0F3KGZ3</accession>
<organism evidence="1 2">
    <name type="scientific">Luteibacter yeojuensis</name>
    <dbReference type="NCBI Taxonomy" id="345309"/>
    <lineage>
        <taxon>Bacteria</taxon>
        <taxon>Pseudomonadati</taxon>
        <taxon>Pseudomonadota</taxon>
        <taxon>Gammaproteobacteria</taxon>
        <taxon>Lysobacterales</taxon>
        <taxon>Rhodanobacteraceae</taxon>
        <taxon>Luteibacter</taxon>
    </lineage>
</organism>
<evidence type="ECO:0000313" key="1">
    <source>
        <dbReference type="EMBL" id="KJV30421.1"/>
    </source>
</evidence>